<reference evidence="9 10" key="1">
    <citation type="journal article" date="2019" name="Int. J. Syst. Evol. Microbiol.">
        <title>Thermogemmatispora aurantia sp. nov. and Thermogemmatispora argillosa sp. nov., within the class Ktedonobacteria, and emended description of the genus Thermogemmatispora.</title>
        <authorList>
            <person name="Zheng Y."/>
            <person name="Wang C.M."/>
            <person name="Sakai Y."/>
            <person name="Abe K."/>
            <person name="Yokota A."/>
            <person name="Yabe S."/>
        </authorList>
    </citation>
    <scope>NUCLEOTIDE SEQUENCE [LARGE SCALE GENOMIC DNA]</scope>
    <source>
        <strain evidence="9 10">A1-2</strain>
    </source>
</reference>
<comment type="subcellular location">
    <subcellularLocation>
        <location evidence="1">Cell membrane</location>
        <topology evidence="1">Multi-pass membrane protein</topology>
    </subcellularLocation>
</comment>
<dbReference type="PANTHER" id="PTHR23513:SF11">
    <property type="entry name" value="STAPHYLOFERRIN A TRANSPORTER"/>
    <property type="match status" value="1"/>
</dbReference>
<dbReference type="GO" id="GO:0005886">
    <property type="term" value="C:plasma membrane"/>
    <property type="evidence" value="ECO:0007669"/>
    <property type="project" value="UniProtKB-SubCell"/>
</dbReference>
<evidence type="ECO:0000259" key="8">
    <source>
        <dbReference type="PROSITE" id="PS50850"/>
    </source>
</evidence>
<feature type="transmembrane region" description="Helical" evidence="7">
    <location>
        <begin position="284"/>
        <end position="303"/>
    </location>
</feature>
<feature type="transmembrane region" description="Helical" evidence="7">
    <location>
        <begin position="315"/>
        <end position="336"/>
    </location>
</feature>
<dbReference type="RefSeq" id="WP_151729595.1">
    <property type="nucleotide sequence ID" value="NZ_BKZV01000006.1"/>
</dbReference>
<gene>
    <name evidence="9" type="ORF">KTAU_36830</name>
</gene>
<sequence length="438" mass="46440">MNRSSPTTATSEGNALASKRQRLNTFRALRHRNYRLLWISLVVSSVGTWMQIVAQSLLVLKLTHNSALALGIVSLAQAGAFLLFALIGGGVADRLDRRRLLLCTQSSSMGLAFLLGLLTHFGVIQVWMIVLIAFCNSVVLSFDQPARSSLIPQLVPREDLMNAISLQSAVFNGAAVIGPSLAGLTIGFIHYAGNFFLNALSYLGVLIVLFLMRVPAGEGQAAASGAPASDLMDSIRESLQVIGRDAVLPWVIAAYGVLLFFNPSAAIILPYFSVQVLHLTPLQLGLLFSASGVGTVAGALGLASLGEVKRKGRALILAFSLWTVALLVFALSHLFWLSLLTLFLVGAMQNMIAATTITLMQTRVPSQMRGRVMSLNTLMIMAIRPLGDFCASGLIALIGGPPTVALAGAIVGLLSLLLVGGRPAVRHLAEPGARPPQS</sequence>
<feature type="domain" description="Major facilitator superfamily (MFS) profile" evidence="8">
    <location>
        <begin position="33"/>
        <end position="426"/>
    </location>
</feature>
<keyword evidence="5 7" id="KW-1133">Transmembrane helix</keyword>
<dbReference type="InterPro" id="IPR036259">
    <property type="entry name" value="MFS_trans_sf"/>
</dbReference>
<keyword evidence="4 7" id="KW-0812">Transmembrane</keyword>
<evidence type="ECO:0000313" key="9">
    <source>
        <dbReference type="EMBL" id="GER85047.1"/>
    </source>
</evidence>
<feature type="transmembrane region" description="Helical" evidence="7">
    <location>
        <begin position="404"/>
        <end position="425"/>
    </location>
</feature>
<dbReference type="Proteomes" id="UP000334820">
    <property type="component" value="Unassembled WGS sequence"/>
</dbReference>
<dbReference type="EMBL" id="BKZV01000006">
    <property type="protein sequence ID" value="GER85047.1"/>
    <property type="molecule type" value="Genomic_DNA"/>
</dbReference>
<evidence type="ECO:0000256" key="4">
    <source>
        <dbReference type="ARBA" id="ARBA00022692"/>
    </source>
</evidence>
<dbReference type="SUPFAM" id="SSF103473">
    <property type="entry name" value="MFS general substrate transporter"/>
    <property type="match status" value="1"/>
</dbReference>
<evidence type="ECO:0000256" key="6">
    <source>
        <dbReference type="ARBA" id="ARBA00023136"/>
    </source>
</evidence>
<comment type="caution">
    <text evidence="9">The sequence shown here is derived from an EMBL/GenBank/DDBJ whole genome shotgun (WGS) entry which is preliminary data.</text>
</comment>
<organism evidence="9 10">
    <name type="scientific">Thermogemmatispora aurantia</name>
    <dbReference type="NCBI Taxonomy" id="2045279"/>
    <lineage>
        <taxon>Bacteria</taxon>
        <taxon>Bacillati</taxon>
        <taxon>Chloroflexota</taxon>
        <taxon>Ktedonobacteria</taxon>
        <taxon>Thermogemmatisporales</taxon>
        <taxon>Thermogemmatisporaceae</taxon>
        <taxon>Thermogemmatispora</taxon>
    </lineage>
</organism>
<feature type="transmembrane region" description="Helical" evidence="7">
    <location>
        <begin position="195"/>
        <end position="212"/>
    </location>
</feature>
<evidence type="ECO:0000256" key="1">
    <source>
        <dbReference type="ARBA" id="ARBA00004651"/>
    </source>
</evidence>
<accession>A0A5J4KEL9</accession>
<evidence type="ECO:0000313" key="10">
    <source>
        <dbReference type="Proteomes" id="UP000334820"/>
    </source>
</evidence>
<evidence type="ECO:0000256" key="3">
    <source>
        <dbReference type="ARBA" id="ARBA00022475"/>
    </source>
</evidence>
<dbReference type="InterPro" id="IPR010290">
    <property type="entry name" value="TM_effector"/>
</dbReference>
<evidence type="ECO:0000256" key="2">
    <source>
        <dbReference type="ARBA" id="ARBA00022448"/>
    </source>
</evidence>
<dbReference type="GO" id="GO:0022857">
    <property type="term" value="F:transmembrane transporter activity"/>
    <property type="evidence" value="ECO:0007669"/>
    <property type="project" value="InterPro"/>
</dbReference>
<dbReference type="Pfam" id="PF05977">
    <property type="entry name" value="MFS_3"/>
    <property type="match status" value="1"/>
</dbReference>
<dbReference type="PROSITE" id="PS50850">
    <property type="entry name" value="MFS"/>
    <property type="match status" value="1"/>
</dbReference>
<feature type="transmembrane region" description="Helical" evidence="7">
    <location>
        <begin position="36"/>
        <end position="60"/>
    </location>
</feature>
<dbReference type="CDD" id="cd06173">
    <property type="entry name" value="MFS_MefA_like"/>
    <property type="match status" value="1"/>
</dbReference>
<evidence type="ECO:0000256" key="7">
    <source>
        <dbReference type="SAM" id="Phobius"/>
    </source>
</evidence>
<dbReference type="Gene3D" id="1.20.1250.20">
    <property type="entry name" value="MFS general substrate transporter like domains"/>
    <property type="match status" value="1"/>
</dbReference>
<keyword evidence="2" id="KW-0813">Transport</keyword>
<keyword evidence="3" id="KW-1003">Cell membrane</keyword>
<proteinExistence type="predicted"/>
<dbReference type="AlphaFoldDB" id="A0A5J4KEL9"/>
<dbReference type="InterPro" id="IPR020846">
    <property type="entry name" value="MFS_dom"/>
</dbReference>
<evidence type="ECO:0000256" key="5">
    <source>
        <dbReference type="ARBA" id="ARBA00022989"/>
    </source>
</evidence>
<dbReference type="PANTHER" id="PTHR23513">
    <property type="entry name" value="INTEGRAL MEMBRANE EFFLUX PROTEIN-RELATED"/>
    <property type="match status" value="1"/>
</dbReference>
<protein>
    <submittedName>
        <fullName evidence="9">MFS transporter</fullName>
    </submittedName>
</protein>
<feature type="transmembrane region" description="Helical" evidence="7">
    <location>
        <begin position="66"/>
        <end position="88"/>
    </location>
</feature>
<name>A0A5J4KEL9_9CHLR</name>
<feature type="transmembrane region" description="Helical" evidence="7">
    <location>
        <begin position="246"/>
        <end position="272"/>
    </location>
</feature>
<keyword evidence="6 7" id="KW-0472">Membrane</keyword>
<keyword evidence="10" id="KW-1185">Reference proteome</keyword>